<feature type="domain" description="HTH cro/C1-type" evidence="2">
    <location>
        <begin position="59"/>
        <end position="118"/>
    </location>
</feature>
<protein>
    <recommendedName>
        <fullName evidence="2">HTH cro/C1-type domain-containing protein</fullName>
    </recommendedName>
</protein>
<evidence type="ECO:0000256" key="1">
    <source>
        <dbReference type="SAM" id="Coils"/>
    </source>
</evidence>
<dbReference type="PROSITE" id="PS50943">
    <property type="entry name" value="HTH_CROC1"/>
    <property type="match status" value="1"/>
</dbReference>
<proteinExistence type="predicted"/>
<reference evidence="3 4" key="1">
    <citation type="journal article" date="2019" name="Int. J. Syst. Evol. Microbiol.">
        <title>The Global Catalogue of Microorganisms (GCM) 10K type strain sequencing project: providing services to taxonomists for standard genome sequencing and annotation.</title>
        <authorList>
            <consortium name="The Broad Institute Genomics Platform"/>
            <consortium name="The Broad Institute Genome Sequencing Center for Infectious Disease"/>
            <person name="Wu L."/>
            <person name="Ma J."/>
        </authorList>
    </citation>
    <scope>NUCLEOTIDE SEQUENCE [LARGE SCALE GENOMIC DNA]</scope>
    <source>
        <strain evidence="3 4">JCM 15572</strain>
    </source>
</reference>
<name>A0ABN2C305_9ACTN</name>
<dbReference type="InterPro" id="IPR010982">
    <property type="entry name" value="Lambda_DNA-bd_dom_sf"/>
</dbReference>
<dbReference type="Proteomes" id="UP001501705">
    <property type="component" value="Unassembled WGS sequence"/>
</dbReference>
<feature type="coiled-coil region" evidence="1">
    <location>
        <begin position="130"/>
        <end position="157"/>
    </location>
</feature>
<dbReference type="CDD" id="cd00093">
    <property type="entry name" value="HTH_XRE"/>
    <property type="match status" value="1"/>
</dbReference>
<evidence type="ECO:0000313" key="4">
    <source>
        <dbReference type="Proteomes" id="UP001501705"/>
    </source>
</evidence>
<evidence type="ECO:0000259" key="2">
    <source>
        <dbReference type="PROSITE" id="PS50943"/>
    </source>
</evidence>
<dbReference type="SMART" id="SM00530">
    <property type="entry name" value="HTH_XRE"/>
    <property type="match status" value="1"/>
</dbReference>
<accession>A0ABN2C305</accession>
<evidence type="ECO:0000313" key="3">
    <source>
        <dbReference type="EMBL" id="GAA1549793.1"/>
    </source>
</evidence>
<organism evidence="3 4">
    <name type="scientific">Kribbella hippodromi</name>
    <dbReference type="NCBI Taxonomy" id="434347"/>
    <lineage>
        <taxon>Bacteria</taxon>
        <taxon>Bacillati</taxon>
        <taxon>Actinomycetota</taxon>
        <taxon>Actinomycetes</taxon>
        <taxon>Propionibacteriales</taxon>
        <taxon>Kribbellaceae</taxon>
        <taxon>Kribbella</taxon>
    </lineage>
</organism>
<keyword evidence="1" id="KW-0175">Coiled coil</keyword>
<gene>
    <name evidence="3" type="ORF">GCM10009804_02960</name>
</gene>
<dbReference type="EMBL" id="BAAAPH010000001">
    <property type="protein sequence ID" value="GAA1549793.1"/>
    <property type="molecule type" value="Genomic_DNA"/>
</dbReference>
<keyword evidence="4" id="KW-1185">Reference proteome</keyword>
<sequence>MALISVHNGLYRWHVTNSADDSRGDTAFFQAAAHEELAEGREALREGFEQHEKILGAKIRQLREERRWSQSDLADQLSRLGFDLHQTTIAKMEAGRRPLRVSEAVAVAHVCGLPAGALFWLPVQGEPSTLEFLREKIQDLEQQVEQTRQLMSESLATYAGVYAEQSTSLHMAVAAMSTAEAEIVEREARQAAVARQAERDAAAKARREKAVRLAQQDPDAVLEALNERRDRL</sequence>
<dbReference type="SUPFAM" id="SSF47413">
    <property type="entry name" value="lambda repressor-like DNA-binding domains"/>
    <property type="match status" value="1"/>
</dbReference>
<dbReference type="Pfam" id="PF13560">
    <property type="entry name" value="HTH_31"/>
    <property type="match status" value="1"/>
</dbReference>
<comment type="caution">
    <text evidence="3">The sequence shown here is derived from an EMBL/GenBank/DDBJ whole genome shotgun (WGS) entry which is preliminary data.</text>
</comment>
<dbReference type="Gene3D" id="1.10.260.40">
    <property type="entry name" value="lambda repressor-like DNA-binding domains"/>
    <property type="match status" value="1"/>
</dbReference>
<dbReference type="InterPro" id="IPR001387">
    <property type="entry name" value="Cro/C1-type_HTH"/>
</dbReference>